<dbReference type="EMBL" id="CAJVQB010162853">
    <property type="protein sequence ID" value="CAG8856702.1"/>
    <property type="molecule type" value="Genomic_DNA"/>
</dbReference>
<feature type="non-terminal residue" evidence="1">
    <location>
        <position position="1"/>
    </location>
</feature>
<accession>A0ABN7XN91</accession>
<proteinExistence type="predicted"/>
<protein>
    <submittedName>
        <fullName evidence="1">20018_t:CDS:1</fullName>
    </submittedName>
</protein>
<evidence type="ECO:0000313" key="1">
    <source>
        <dbReference type="EMBL" id="CAG8856702.1"/>
    </source>
</evidence>
<gene>
    <name evidence="1" type="ORF">GMARGA_LOCUS45523</name>
</gene>
<comment type="caution">
    <text evidence="1">The sequence shown here is derived from an EMBL/GenBank/DDBJ whole genome shotgun (WGS) entry which is preliminary data.</text>
</comment>
<keyword evidence="2" id="KW-1185">Reference proteome</keyword>
<feature type="non-terminal residue" evidence="1">
    <location>
        <position position="69"/>
    </location>
</feature>
<name>A0ABN7XN91_GIGMA</name>
<organism evidence="1 2">
    <name type="scientific">Gigaspora margarita</name>
    <dbReference type="NCBI Taxonomy" id="4874"/>
    <lineage>
        <taxon>Eukaryota</taxon>
        <taxon>Fungi</taxon>
        <taxon>Fungi incertae sedis</taxon>
        <taxon>Mucoromycota</taxon>
        <taxon>Glomeromycotina</taxon>
        <taxon>Glomeromycetes</taxon>
        <taxon>Diversisporales</taxon>
        <taxon>Gigasporaceae</taxon>
        <taxon>Gigaspora</taxon>
    </lineage>
</organism>
<dbReference type="Proteomes" id="UP000789901">
    <property type="component" value="Unassembled WGS sequence"/>
</dbReference>
<evidence type="ECO:0000313" key="2">
    <source>
        <dbReference type="Proteomes" id="UP000789901"/>
    </source>
</evidence>
<reference evidence="1 2" key="1">
    <citation type="submission" date="2021-06" db="EMBL/GenBank/DDBJ databases">
        <authorList>
            <person name="Kallberg Y."/>
            <person name="Tangrot J."/>
            <person name="Rosling A."/>
        </authorList>
    </citation>
    <scope>NUCLEOTIDE SEQUENCE [LARGE SCALE GENOMIC DNA]</scope>
    <source>
        <strain evidence="1 2">120-4 pot B 10/14</strain>
    </source>
</reference>
<sequence>NPKYYLNTEENLIYRRFVRKDKLGLHDKEIHNLLSKDWWYTNPRKSSINFWNMIKDAGACSGKKAGIYE</sequence>